<dbReference type="PANTHER" id="PTHR46791:SF11">
    <property type="entry name" value="INTEGRASE CATALYTIC DOMAIN-CONTAINING PROTEIN"/>
    <property type="match status" value="1"/>
</dbReference>
<dbReference type="Pfam" id="PF24764">
    <property type="entry name" value="rva_4"/>
    <property type="match status" value="1"/>
</dbReference>
<organism evidence="2 3">
    <name type="scientific">Salarias fasciatus</name>
    <name type="common">Jewelled blenny</name>
    <name type="synonym">Blennius fasciatus</name>
    <dbReference type="NCBI Taxonomy" id="181472"/>
    <lineage>
        <taxon>Eukaryota</taxon>
        <taxon>Metazoa</taxon>
        <taxon>Chordata</taxon>
        <taxon>Craniata</taxon>
        <taxon>Vertebrata</taxon>
        <taxon>Euteleostomi</taxon>
        <taxon>Actinopterygii</taxon>
        <taxon>Neopterygii</taxon>
        <taxon>Teleostei</taxon>
        <taxon>Neoteleostei</taxon>
        <taxon>Acanthomorphata</taxon>
        <taxon>Ovalentaria</taxon>
        <taxon>Blenniimorphae</taxon>
        <taxon>Blenniiformes</taxon>
        <taxon>Blennioidei</taxon>
        <taxon>Blenniidae</taxon>
        <taxon>Salariinae</taxon>
        <taxon>Salarias</taxon>
    </lineage>
</organism>
<feature type="domain" description="Integrase core" evidence="1">
    <location>
        <begin position="174"/>
        <end position="292"/>
    </location>
</feature>
<proteinExistence type="predicted"/>
<dbReference type="OMA" id="YLLCHEY"/>
<evidence type="ECO:0000259" key="1">
    <source>
        <dbReference type="Pfam" id="PF24764"/>
    </source>
</evidence>
<dbReference type="Proteomes" id="UP000472267">
    <property type="component" value="Chromosome 3"/>
</dbReference>
<dbReference type="Ensembl" id="ENSSFAT00005000604.1">
    <property type="protein sequence ID" value="ENSSFAP00005000582.1"/>
    <property type="gene ID" value="ENSSFAG00005000421.1"/>
</dbReference>
<evidence type="ECO:0000313" key="3">
    <source>
        <dbReference type="Proteomes" id="UP000472267"/>
    </source>
</evidence>
<keyword evidence="3" id="KW-1185">Reference proteome</keyword>
<protein>
    <recommendedName>
        <fullName evidence="1">Integrase core domain-containing protein</fullName>
    </recommendedName>
</protein>
<dbReference type="AlphaFoldDB" id="A0A672F5F4"/>
<accession>A0A672F5F4</accession>
<evidence type="ECO:0000313" key="2">
    <source>
        <dbReference type="Ensembl" id="ENSSFAP00005000582.1"/>
    </source>
</evidence>
<reference evidence="2" key="1">
    <citation type="submission" date="2019-06" db="EMBL/GenBank/DDBJ databases">
        <authorList>
            <consortium name="Wellcome Sanger Institute Data Sharing"/>
        </authorList>
    </citation>
    <scope>NUCLEOTIDE SEQUENCE [LARGE SCALE GENOMIC DNA]</scope>
</reference>
<sequence>ERLLDKIQLAFSTTPLNLDSIEFALQELFQLVKAQLEHPAPSITVENTGTQGRPRVLVDEQRLKEVLDVQLPVPCIASLMGVSRRTIYRRMKENELSVREMYSLITDDELDNLSLGHRVQWRRVAACVHRVDSMGIISRLSSLGCVVRRVSTCTRAIVPGACGHKSQVDQVYIKFENVDIARFMFTVRGNNRGSFISGKSVHNQRIERLWRDVWISVSSKYYNLLHCLEENGILDISSTDDIFCVHYALLPRLKKDLEIFTEGWNHHPLRSAGNRTPVQTWETGRMSNNTDEHSENLATAVDYNGDDPETGIVVPEYDCPLTGEEMDELQTLIDPTDPNFKDEQLYIVCNEHVQRLRTRSETS</sequence>
<dbReference type="PANTHER" id="PTHR46791">
    <property type="entry name" value="EXPRESSED PROTEIN"/>
    <property type="match status" value="1"/>
</dbReference>
<reference evidence="2" key="2">
    <citation type="submission" date="2025-08" db="UniProtKB">
        <authorList>
            <consortium name="Ensembl"/>
        </authorList>
    </citation>
    <scope>IDENTIFICATION</scope>
</reference>
<reference evidence="2" key="3">
    <citation type="submission" date="2025-09" db="UniProtKB">
        <authorList>
            <consortium name="Ensembl"/>
        </authorList>
    </citation>
    <scope>IDENTIFICATION</scope>
</reference>
<dbReference type="InterPro" id="IPR058913">
    <property type="entry name" value="Integrase_dom_put"/>
</dbReference>
<name>A0A672F5F4_SALFA</name>
<dbReference type="InParanoid" id="A0A672F5F4"/>